<dbReference type="Pfam" id="PF22468">
    <property type="entry name" value="ACT_9"/>
    <property type="match status" value="1"/>
</dbReference>
<dbReference type="FunFam" id="3.40.1160.10:FF:000002">
    <property type="entry name" value="Aspartokinase"/>
    <property type="match status" value="1"/>
</dbReference>
<dbReference type="CDD" id="cd04261">
    <property type="entry name" value="AAK_AKii-LysC-BS"/>
    <property type="match status" value="1"/>
</dbReference>
<keyword evidence="6 18" id="KW-0028">Amino-acid biosynthesis</keyword>
<accession>A0A4P6LXF4</accession>
<comment type="pathway">
    <text evidence="2 18">Amino-acid biosynthesis; L-lysine biosynthesis via DAP pathway; (S)-tetrahydrodipicolinate from L-aspartate: step 1/4.</text>
</comment>
<evidence type="ECO:0000256" key="2">
    <source>
        <dbReference type="ARBA" id="ARBA00004766"/>
    </source>
</evidence>
<comment type="similarity">
    <text evidence="5 17">Belongs to the aspartokinase family.</text>
</comment>
<dbReference type="AlphaFoldDB" id="A0A4P6LXF4"/>
<dbReference type="GO" id="GO:0009089">
    <property type="term" value="P:lysine biosynthetic process via diaminopimelate"/>
    <property type="evidence" value="ECO:0007669"/>
    <property type="project" value="UniProtKB-UniPathway"/>
</dbReference>
<dbReference type="Gene3D" id="3.30.2130.10">
    <property type="entry name" value="VC0802-like"/>
    <property type="match status" value="1"/>
</dbReference>
<dbReference type="InterPro" id="IPR018042">
    <property type="entry name" value="Aspartate_kinase_CS"/>
</dbReference>
<dbReference type="PANTHER" id="PTHR21499:SF3">
    <property type="entry name" value="ASPARTOKINASE"/>
    <property type="match status" value="1"/>
</dbReference>
<evidence type="ECO:0000256" key="4">
    <source>
        <dbReference type="ARBA" id="ARBA00005139"/>
    </source>
</evidence>
<sequence length="403" mass="43954">MLVVMKFGGSSVADLDKIRNVAERCIKKWREGNQVVVVLSAMGKTTDRLLAQAGEISSMPSRREMDMLLATGEQVSVSLMAMTMIRMGVTAISLNAWQVPMHTTSAYQNAKLKRIDSERITKELDSNKIVVVTGFQGVNKYDDVTTLGRGGSDTTAVALAAALNADLCEIYTDVDGVYTADPRIVPDARKMPEVTYEEMLEFASLGAKVLHSRCVEMARRYNVNLVVKSSMSEEEGTVVKETTKMEKMLISGVAVDKNIAKIAVSGMKDNPESTFRLLNLMAKNGVNIDVMIQSLEKDGTKTLTFTVARPDMMMTLELLKKYSDVIGNANVSCEEDVAKVSVVGAGVSSNPGVAAKMFEALSNAGINTDMVTTSEIRITAVIRESEAEMAMRAVHDRFASEWD</sequence>
<dbReference type="Pfam" id="PF00696">
    <property type="entry name" value="AA_kinase"/>
    <property type="match status" value="1"/>
</dbReference>
<dbReference type="SUPFAM" id="SSF53633">
    <property type="entry name" value="Carbamate kinase-like"/>
    <property type="match status" value="1"/>
</dbReference>
<dbReference type="EMBL" id="CP035945">
    <property type="protein sequence ID" value="QBE97264.1"/>
    <property type="molecule type" value="Genomic_DNA"/>
</dbReference>
<feature type="binding site" evidence="16">
    <location>
        <begin position="208"/>
        <end position="209"/>
    </location>
    <ligand>
        <name>ATP</name>
        <dbReference type="ChEBI" id="CHEBI:30616"/>
    </ligand>
</feature>
<proteinExistence type="inferred from homology"/>
<comment type="catalytic activity">
    <reaction evidence="14 17">
        <text>L-aspartate + ATP = 4-phospho-L-aspartate + ADP</text>
        <dbReference type="Rhea" id="RHEA:23776"/>
        <dbReference type="ChEBI" id="CHEBI:29991"/>
        <dbReference type="ChEBI" id="CHEBI:30616"/>
        <dbReference type="ChEBI" id="CHEBI:57535"/>
        <dbReference type="ChEBI" id="CHEBI:456216"/>
        <dbReference type="EC" id="2.7.2.4"/>
    </reaction>
</comment>
<evidence type="ECO:0000313" key="21">
    <source>
        <dbReference type="Proteomes" id="UP000289794"/>
    </source>
</evidence>
<feature type="binding site" evidence="16">
    <location>
        <begin position="172"/>
        <end position="173"/>
    </location>
    <ligand>
        <name>ATP</name>
        <dbReference type="ChEBI" id="CHEBI:30616"/>
    </ligand>
</feature>
<feature type="binding site" evidence="16">
    <location>
        <position position="183"/>
    </location>
    <ligand>
        <name>ATP</name>
        <dbReference type="ChEBI" id="CHEBI:30616"/>
    </ligand>
</feature>
<evidence type="ECO:0000256" key="13">
    <source>
        <dbReference type="ARBA" id="ARBA00023154"/>
    </source>
</evidence>
<keyword evidence="11 16" id="KW-0067">ATP-binding</keyword>
<evidence type="ECO:0000256" key="8">
    <source>
        <dbReference type="ARBA" id="ARBA00022737"/>
    </source>
</evidence>
<keyword evidence="9 16" id="KW-0547">Nucleotide-binding</keyword>
<dbReference type="GO" id="GO:0005829">
    <property type="term" value="C:cytosol"/>
    <property type="evidence" value="ECO:0007669"/>
    <property type="project" value="TreeGrafter"/>
</dbReference>
<dbReference type="InterPro" id="IPR005260">
    <property type="entry name" value="Asp_kin_monofn"/>
</dbReference>
<evidence type="ECO:0000256" key="1">
    <source>
        <dbReference type="ARBA" id="ARBA00003121"/>
    </source>
</evidence>
<dbReference type="SUPFAM" id="SSF55021">
    <property type="entry name" value="ACT-like"/>
    <property type="match status" value="2"/>
</dbReference>
<dbReference type="InterPro" id="IPR054352">
    <property type="entry name" value="ACT_Aspartokinase"/>
</dbReference>
<dbReference type="InterPro" id="IPR001048">
    <property type="entry name" value="Asp/Glu/Uridylate_kinase"/>
</dbReference>
<dbReference type="RefSeq" id="WP_130181103.1">
    <property type="nucleotide sequence ID" value="NZ_CP035945.1"/>
</dbReference>
<evidence type="ECO:0000256" key="6">
    <source>
        <dbReference type="ARBA" id="ARBA00022605"/>
    </source>
</evidence>
<keyword evidence="12" id="KW-0220">Diaminopimelate biosynthesis</keyword>
<keyword evidence="7 17" id="KW-0808">Transferase</keyword>
<feature type="domain" description="ACT" evidence="19">
    <location>
        <begin position="262"/>
        <end position="333"/>
    </location>
</feature>
<dbReference type="PANTHER" id="PTHR21499">
    <property type="entry name" value="ASPARTATE KINASE"/>
    <property type="match status" value="1"/>
</dbReference>
<feature type="binding site" evidence="16">
    <location>
        <position position="73"/>
    </location>
    <ligand>
        <name>substrate</name>
    </ligand>
</feature>
<keyword evidence="13" id="KW-0457">Lysine biosynthesis</keyword>
<comment type="pathway">
    <text evidence="3 18">Amino-acid biosynthesis; L-methionine biosynthesis via de novo pathway; L-homoserine from L-aspartate: step 1/3.</text>
</comment>
<dbReference type="GO" id="GO:0019877">
    <property type="term" value="P:diaminopimelate biosynthetic process"/>
    <property type="evidence" value="ECO:0007669"/>
    <property type="project" value="UniProtKB-KW"/>
</dbReference>
<evidence type="ECO:0000256" key="11">
    <source>
        <dbReference type="ARBA" id="ARBA00022840"/>
    </source>
</evidence>
<dbReference type="PROSITE" id="PS51671">
    <property type="entry name" value="ACT"/>
    <property type="match status" value="2"/>
</dbReference>
<dbReference type="InterPro" id="IPR002912">
    <property type="entry name" value="ACT_dom"/>
</dbReference>
<evidence type="ECO:0000256" key="17">
    <source>
        <dbReference type="RuleBase" id="RU003448"/>
    </source>
</evidence>
<keyword evidence="8" id="KW-0677">Repeat</keyword>
<dbReference type="UniPathway" id="UPA00051">
    <property type="reaction ID" value="UER00462"/>
</dbReference>
<dbReference type="GO" id="GO:0005524">
    <property type="term" value="F:ATP binding"/>
    <property type="evidence" value="ECO:0007669"/>
    <property type="project" value="UniProtKB-KW"/>
</dbReference>
<reference evidence="20 21" key="1">
    <citation type="submission" date="2019-01" db="EMBL/GenBank/DDBJ databases">
        <title>PMF-metabolizing Aryl O-demethylase.</title>
        <authorList>
            <person name="Kim M."/>
        </authorList>
    </citation>
    <scope>NUCLEOTIDE SEQUENCE [LARGE SCALE GENOMIC DNA]</scope>
    <source>
        <strain evidence="20 21">PMF1</strain>
    </source>
</reference>
<dbReference type="UniPathway" id="UPA00034">
    <property type="reaction ID" value="UER00015"/>
</dbReference>
<dbReference type="NCBIfam" id="NF005155">
    <property type="entry name" value="PRK06635.1-4"/>
    <property type="match status" value="1"/>
</dbReference>
<dbReference type="Proteomes" id="UP000289794">
    <property type="component" value="Chromosome"/>
</dbReference>
<dbReference type="NCBIfam" id="TIGR00657">
    <property type="entry name" value="asp_kinases"/>
    <property type="match status" value="1"/>
</dbReference>
<comment type="subunit">
    <text evidence="15">Tetramer consisting of 2 isoforms Alpha (catalytic and regulation) and of a homodimer of 2 isoforms Beta (regulation).</text>
</comment>
<dbReference type="InterPro" id="IPR045865">
    <property type="entry name" value="ACT-like_dom_sf"/>
</dbReference>
<evidence type="ECO:0000256" key="16">
    <source>
        <dbReference type="PIRSR" id="PIRSR000726-1"/>
    </source>
</evidence>
<comment type="function">
    <text evidence="1">Catalyzes the phosphorylation of the beta-carboxyl group of aspartic acid with ATP to yield 4-phospho-L-aspartate, which is involved in the branched biosynthetic pathway leading to the biosynthesis of amino acids threonine, isoleucine and methionine.</text>
</comment>
<dbReference type="GO" id="GO:0009088">
    <property type="term" value="P:threonine biosynthetic process"/>
    <property type="evidence" value="ECO:0007669"/>
    <property type="project" value="UniProtKB-UniPathway"/>
</dbReference>
<evidence type="ECO:0000256" key="15">
    <source>
        <dbReference type="ARBA" id="ARBA00063835"/>
    </source>
</evidence>
<gene>
    <name evidence="20" type="primary">lysC</name>
    <name evidence="20" type="ORF">PMF13cell1_02820</name>
</gene>
<dbReference type="PROSITE" id="PS00324">
    <property type="entry name" value="ASPARTOKINASE"/>
    <property type="match status" value="1"/>
</dbReference>
<protein>
    <recommendedName>
        <fullName evidence="17">Aspartokinase</fullName>
        <ecNumber evidence="17">2.7.2.4</ecNumber>
    </recommendedName>
</protein>
<evidence type="ECO:0000256" key="5">
    <source>
        <dbReference type="ARBA" id="ARBA00010122"/>
    </source>
</evidence>
<feature type="binding site" evidence="16">
    <location>
        <position position="178"/>
    </location>
    <ligand>
        <name>ATP</name>
        <dbReference type="ChEBI" id="CHEBI:30616"/>
    </ligand>
</feature>
<dbReference type="InterPro" id="IPR001341">
    <property type="entry name" value="Asp_kinase"/>
</dbReference>
<feature type="binding site" evidence="16">
    <location>
        <begin position="6"/>
        <end position="9"/>
    </location>
    <ligand>
        <name>ATP</name>
        <dbReference type="ChEBI" id="CHEBI:30616"/>
    </ligand>
</feature>
<dbReference type="FunFam" id="3.30.2130.10:FF:000001">
    <property type="entry name" value="Bifunctional aspartokinase/homoserine dehydrogenase"/>
    <property type="match status" value="1"/>
</dbReference>
<name>A0A4P6LXF4_9FIRM</name>
<dbReference type="InterPro" id="IPR041740">
    <property type="entry name" value="AKii-LysC-BS"/>
</dbReference>
<evidence type="ECO:0000256" key="10">
    <source>
        <dbReference type="ARBA" id="ARBA00022777"/>
    </source>
</evidence>
<dbReference type="GO" id="GO:0009090">
    <property type="term" value="P:homoserine biosynthetic process"/>
    <property type="evidence" value="ECO:0007669"/>
    <property type="project" value="TreeGrafter"/>
</dbReference>
<dbReference type="EC" id="2.7.2.4" evidence="17"/>
<dbReference type="CDD" id="cd04913">
    <property type="entry name" value="ACT_AKii-LysC-BS-like_1"/>
    <property type="match status" value="1"/>
</dbReference>
<keyword evidence="10 17" id="KW-0418">Kinase</keyword>
<evidence type="ECO:0000259" key="19">
    <source>
        <dbReference type="PROSITE" id="PS51671"/>
    </source>
</evidence>
<feature type="binding site" evidence="16">
    <location>
        <position position="46"/>
    </location>
    <ligand>
        <name>substrate</name>
    </ligand>
</feature>
<evidence type="ECO:0000313" key="20">
    <source>
        <dbReference type="EMBL" id="QBE97264.1"/>
    </source>
</evidence>
<organism evidence="20 21">
    <name type="scientific">Blautia producta</name>
    <dbReference type="NCBI Taxonomy" id="33035"/>
    <lineage>
        <taxon>Bacteria</taxon>
        <taxon>Bacillati</taxon>
        <taxon>Bacillota</taxon>
        <taxon>Clostridia</taxon>
        <taxon>Lachnospirales</taxon>
        <taxon>Lachnospiraceae</taxon>
        <taxon>Blautia</taxon>
    </lineage>
</organism>
<dbReference type="UniPathway" id="UPA00050">
    <property type="reaction ID" value="UER00461"/>
</dbReference>
<dbReference type="NCBIfam" id="NF005154">
    <property type="entry name" value="PRK06635.1-2"/>
    <property type="match status" value="1"/>
</dbReference>
<evidence type="ECO:0000256" key="18">
    <source>
        <dbReference type="RuleBase" id="RU004249"/>
    </source>
</evidence>
<dbReference type="CDD" id="cd04936">
    <property type="entry name" value="ACT_AKii-LysC-BS-like_2"/>
    <property type="match status" value="1"/>
</dbReference>
<evidence type="ECO:0000256" key="12">
    <source>
        <dbReference type="ARBA" id="ARBA00022915"/>
    </source>
</evidence>
<dbReference type="GO" id="GO:0004072">
    <property type="term" value="F:aspartate kinase activity"/>
    <property type="evidence" value="ECO:0007669"/>
    <property type="project" value="UniProtKB-EC"/>
</dbReference>
<dbReference type="NCBIfam" id="TIGR00656">
    <property type="entry name" value="asp_kin_monofn"/>
    <property type="match status" value="1"/>
</dbReference>
<evidence type="ECO:0000256" key="7">
    <source>
        <dbReference type="ARBA" id="ARBA00022679"/>
    </source>
</evidence>
<feature type="domain" description="ACT" evidence="19">
    <location>
        <begin position="342"/>
        <end position="403"/>
    </location>
</feature>
<comment type="pathway">
    <text evidence="4 18">Amino-acid biosynthesis; L-threonine biosynthesis; L-threonine from L-aspartate: step 1/5.</text>
</comment>
<evidence type="ECO:0000256" key="9">
    <source>
        <dbReference type="ARBA" id="ARBA00022741"/>
    </source>
</evidence>
<dbReference type="InterPro" id="IPR036393">
    <property type="entry name" value="AceGlu_kinase-like_sf"/>
</dbReference>
<dbReference type="PIRSF" id="PIRSF000726">
    <property type="entry name" value="Asp_kin"/>
    <property type="match status" value="1"/>
</dbReference>
<evidence type="ECO:0000256" key="14">
    <source>
        <dbReference type="ARBA" id="ARBA00047872"/>
    </source>
</evidence>
<evidence type="ECO:0000256" key="3">
    <source>
        <dbReference type="ARBA" id="ARBA00004986"/>
    </source>
</evidence>
<dbReference type="KEGG" id="bpro:PMF13cell1_02820"/>
<dbReference type="Gene3D" id="3.40.1160.10">
    <property type="entry name" value="Acetylglutamate kinase-like"/>
    <property type="match status" value="1"/>
</dbReference>